<dbReference type="InterPro" id="IPR002052">
    <property type="entry name" value="DNA_methylase_N6_adenine_CS"/>
</dbReference>
<sequence>MSKSKSSASRKKASKKNRQRGIQAYYTNYNLSAALSSLIESKAITKNLKSVLDPAGGIGHLLQGVREGFHYANPDLSMIEPFPPYSDDKPFSRLKRNIGYYQMSFEEWCITYAEKEKYDLVFSNPPFNKRLGFSDLGEDLSSLFLPDLQFFESLFFLASSRIAKHYMAFIVPNSYFSKDEAKGVMHHLALSGWNLSDIRALPLDACYNALEEMSFLFFDRQPVKNWPSLALELIKSNNVQPLFEKVVITTEQGAHGPKFGYLLPKKTGKGKLSENLETIVSFQPCDEYQADFQPTFSFDWQPQPKAIGELWNRKGTVYELGEHGWVPANSQGYADGLPVNQQFDTAKKAFSYLQRGALYTAYHLLANIDLEGLRAQYKKIAAASFLSLLKKGPVVQSPMVKDLETLGMLACDEQAFAVSHPDIQRIGQYLVHRRTLSDAQACELYLCIDHEVLPQWVHEQTLTATRNQYIPADKLTLRSPWIPRQIIADVLGYKLDKKGLFVGDNRSIVRYLNYGKDGSIINENDQEVFELWSQHFAVRVNNHDSIASKLNRTKIHAHYLVHNAPKQRVQEAFQPINAALPLHQWQVDDVDFYLSGATISNLDVGLGKTLTALRAAVAHCTTGAKAIITVPKQVLSKWGATLERFFPGIAWANLGFRTNSKGKLTRLPRTELTEEAKKLFFDPAIQIILTSHQVFGEFKVTDADKLQADMENAFDQLGADTNPTAVKARAVFIKQAGQRTYHNGGEITFSDLPKGLLVVVDEAHNYKGLFGMPYSGWGESLIMAGQCGESRRAYDMQVKLDIVRARGGKTLALTATVINNSVAEIYNMLRVFAPQALKHRGIKNTQQLMDYFCTIEPITTVSLTGQVKQGQTITGFRNVDALQRMWDSCMISKTAQDVNLPLPAYQEIIERVEPTEAIKEYMDHWKSMLDKLIKKGDIEGFCHGADDAEEDKDTVETVGMLRIIGMLDKVACFPPQCGIKSNPKFDQVARNVLQHYQSHEGQQIIFADQKDVQQALSDRLVAQGVPLEQIVIINADTAPDASDRLAIQEAFNRGEYRVAIGGKVISEGIDLQENTIAAHFVNLAWEGGTIHQRKGRLIRQGNRNDRVFVYYYLLSGSTDDYRFLTISNKTHWGDALRKTQSNTLDQGVFSDPLDDEFLCALALNPAEIREVLRERRRDKELVKQANKAEKLFRTLLQFANPQTRTTALEIMQRYEAKLKKLEFLPENLVSEGIQRVQALAFLHDARIKDRARFKNWTRWVKDDTALTSFNEVSYMGDSTDAFTINVDGDGLMSWHFPELGGYLKPELFKTLPTFPETFGDVCPARDQPTIFAPASSGPSLKLVVIDTESRATGTNGDQAAALEASKAHPAALTEQIGAVVPAVEVTAPAEQQVEPTEKPELIGAAVPAVEVTETAKQQVEPAEKPELIGAAAPAIEVTEPAKQQVEPTEKPTLIGSVHRPEKKVVMAQQEPTPAKLPKEVKPCAAKVNATAEKEAKPVAPRKKSSAKLRLVEEPARVEQETPKGASGNRAVSKLRLVPAPPQPVKNTATAAQSVAASKKRAFAPKPVVVASQLPQKPKTKTKTKPKQAKRKPKEAKSMTFASESQPCLFDEQELIAATINPNIIPFPNAAKRSPFFGHMA</sequence>
<accession>A0A8J7U6F6</accession>
<dbReference type="GO" id="GO:0008168">
    <property type="term" value="F:methyltransferase activity"/>
    <property type="evidence" value="ECO:0007669"/>
    <property type="project" value="InterPro"/>
</dbReference>
<evidence type="ECO:0000256" key="1">
    <source>
        <dbReference type="ARBA" id="ARBA00022801"/>
    </source>
</evidence>
<dbReference type="Pfam" id="PF00271">
    <property type="entry name" value="Helicase_C"/>
    <property type="match status" value="1"/>
</dbReference>
<organism evidence="5 6">
    <name type="scientific">Acanthopleuribacter pedis</name>
    <dbReference type="NCBI Taxonomy" id="442870"/>
    <lineage>
        <taxon>Bacteria</taxon>
        <taxon>Pseudomonadati</taxon>
        <taxon>Acidobacteriota</taxon>
        <taxon>Holophagae</taxon>
        <taxon>Acanthopleuribacterales</taxon>
        <taxon>Acanthopleuribacteraceae</taxon>
        <taxon>Acanthopleuribacter</taxon>
    </lineage>
</organism>
<dbReference type="Gene3D" id="3.40.50.300">
    <property type="entry name" value="P-loop containing nucleotide triphosphate hydrolases"/>
    <property type="match status" value="2"/>
</dbReference>
<evidence type="ECO:0000313" key="5">
    <source>
        <dbReference type="EMBL" id="MBO1320316.1"/>
    </source>
</evidence>
<dbReference type="PANTHER" id="PTHR45766:SF6">
    <property type="entry name" value="SWI_SNF-RELATED MATRIX-ASSOCIATED ACTIN-DEPENDENT REGULATOR OF CHROMATIN SUBFAMILY A-LIKE PROTEIN 1"/>
    <property type="match status" value="1"/>
</dbReference>
<dbReference type="GO" id="GO:0031297">
    <property type="term" value="P:replication fork processing"/>
    <property type="evidence" value="ECO:0007669"/>
    <property type="project" value="TreeGrafter"/>
</dbReference>
<keyword evidence="1" id="KW-0378">Hydrolase</keyword>
<comment type="caution">
    <text evidence="5">The sequence shown here is derived from an EMBL/GenBank/DDBJ whole genome shotgun (WGS) entry which is preliminary data.</text>
</comment>
<dbReference type="InterPro" id="IPR027417">
    <property type="entry name" value="P-loop_NTPase"/>
</dbReference>
<dbReference type="GO" id="GO:0016787">
    <property type="term" value="F:hydrolase activity"/>
    <property type="evidence" value="ECO:0007669"/>
    <property type="project" value="UniProtKB-KW"/>
</dbReference>
<dbReference type="SUPFAM" id="SSF53335">
    <property type="entry name" value="S-adenosyl-L-methionine-dependent methyltransferases"/>
    <property type="match status" value="1"/>
</dbReference>
<gene>
    <name evidence="5" type="ORF">J3U88_17710</name>
</gene>
<evidence type="ECO:0000259" key="3">
    <source>
        <dbReference type="PROSITE" id="PS51192"/>
    </source>
</evidence>
<feature type="compositionally biased region" description="Basic residues" evidence="2">
    <location>
        <begin position="1577"/>
        <end position="1593"/>
    </location>
</feature>
<dbReference type="PROSITE" id="PS00092">
    <property type="entry name" value="N6_MTASE"/>
    <property type="match status" value="1"/>
</dbReference>
<proteinExistence type="predicted"/>
<dbReference type="Proteomes" id="UP000664417">
    <property type="component" value="Unassembled WGS sequence"/>
</dbReference>
<feature type="domain" description="Helicase C-terminal" evidence="4">
    <location>
        <begin position="991"/>
        <end position="1156"/>
    </location>
</feature>
<dbReference type="GO" id="GO:0006281">
    <property type="term" value="P:DNA repair"/>
    <property type="evidence" value="ECO:0007669"/>
    <property type="project" value="TreeGrafter"/>
</dbReference>
<dbReference type="GO" id="GO:0032259">
    <property type="term" value="P:methylation"/>
    <property type="evidence" value="ECO:0007669"/>
    <property type="project" value="InterPro"/>
</dbReference>
<dbReference type="EMBL" id="JAFREP010000016">
    <property type="protein sequence ID" value="MBO1320316.1"/>
    <property type="molecule type" value="Genomic_DNA"/>
</dbReference>
<feature type="domain" description="Helicase ATP-binding" evidence="3">
    <location>
        <begin position="589"/>
        <end position="835"/>
    </location>
</feature>
<dbReference type="PROSITE" id="PS51192">
    <property type="entry name" value="HELICASE_ATP_BIND_1"/>
    <property type="match status" value="1"/>
</dbReference>
<evidence type="ECO:0000256" key="2">
    <source>
        <dbReference type="SAM" id="MobiDB-lite"/>
    </source>
</evidence>
<dbReference type="GO" id="GO:0003676">
    <property type="term" value="F:nucleic acid binding"/>
    <property type="evidence" value="ECO:0007669"/>
    <property type="project" value="InterPro"/>
</dbReference>
<evidence type="ECO:0000259" key="4">
    <source>
        <dbReference type="PROSITE" id="PS51194"/>
    </source>
</evidence>
<feature type="region of interest" description="Disordered" evidence="2">
    <location>
        <begin position="1565"/>
        <end position="1603"/>
    </location>
</feature>
<evidence type="ECO:0000313" key="6">
    <source>
        <dbReference type="Proteomes" id="UP000664417"/>
    </source>
</evidence>
<dbReference type="PROSITE" id="PS51194">
    <property type="entry name" value="HELICASE_CTER"/>
    <property type="match status" value="1"/>
</dbReference>
<dbReference type="PANTHER" id="PTHR45766">
    <property type="entry name" value="DNA ANNEALING HELICASE AND ENDONUCLEASE ZRANB3 FAMILY MEMBER"/>
    <property type="match status" value="1"/>
</dbReference>
<dbReference type="Gene3D" id="3.40.50.150">
    <property type="entry name" value="Vaccinia Virus protein VP39"/>
    <property type="match status" value="1"/>
</dbReference>
<dbReference type="SUPFAM" id="SSF52540">
    <property type="entry name" value="P-loop containing nucleoside triphosphate hydrolases"/>
    <property type="match status" value="2"/>
</dbReference>
<reference evidence="5" key="1">
    <citation type="submission" date="2021-03" db="EMBL/GenBank/DDBJ databases">
        <authorList>
            <person name="Wang G."/>
        </authorList>
    </citation>
    <scope>NUCLEOTIDE SEQUENCE</scope>
    <source>
        <strain evidence="5">KCTC 12899</strain>
    </source>
</reference>
<dbReference type="InterPro" id="IPR001650">
    <property type="entry name" value="Helicase_C-like"/>
</dbReference>
<dbReference type="RefSeq" id="WP_207860270.1">
    <property type="nucleotide sequence ID" value="NZ_JAFREP010000016.1"/>
</dbReference>
<dbReference type="SMART" id="SM00487">
    <property type="entry name" value="DEXDc"/>
    <property type="match status" value="1"/>
</dbReference>
<dbReference type="InterPro" id="IPR014001">
    <property type="entry name" value="Helicase_ATP-bd"/>
</dbReference>
<protein>
    <submittedName>
        <fullName evidence="5">Uncharacterized protein</fullName>
    </submittedName>
</protein>
<name>A0A8J7U6F6_9BACT</name>
<dbReference type="InterPro" id="IPR029063">
    <property type="entry name" value="SAM-dependent_MTases_sf"/>
</dbReference>
<keyword evidence="6" id="KW-1185">Reference proteome</keyword>